<accession>A0A7L5BW11</accession>
<dbReference type="SUPFAM" id="SSF55681">
    <property type="entry name" value="Class II aaRS and biotin synthetases"/>
    <property type="match status" value="1"/>
</dbReference>
<evidence type="ECO:0000259" key="2">
    <source>
        <dbReference type="Pfam" id="PF16917"/>
    </source>
</evidence>
<dbReference type="InterPro" id="IPR004143">
    <property type="entry name" value="BPL_LPL_catalytic"/>
</dbReference>
<gene>
    <name evidence="3" type="ORF">G5B40_09180</name>
</gene>
<sequence>MSDLSFPPLLRGETAPDPFRHAVAAAQQGADPGLIAHNESDEKLAAALILAPECALEDAMAMVFACGLGFSDALGALAPPELAAHLAWPDGLWVNGARCGGFRAAASTIDPEAEPAWLVIGVEVPLAPIEGEPGRAPNRTSLHEEGCGDIPAPRLIESWSRHMLVWINYWLDDGMARLHAEWRARAWRLGKQVSFSLKGTAQTGDFIGIDERGGMLLRDGAATRLIPLTAMLED</sequence>
<keyword evidence="4" id="KW-1185">Reference proteome</keyword>
<dbReference type="EMBL" id="CP049056">
    <property type="protein sequence ID" value="QIE55611.1"/>
    <property type="molecule type" value="Genomic_DNA"/>
</dbReference>
<evidence type="ECO:0000313" key="4">
    <source>
        <dbReference type="Proteomes" id="UP000503336"/>
    </source>
</evidence>
<dbReference type="InterPro" id="IPR045864">
    <property type="entry name" value="aa-tRNA-synth_II/BPL/LPL"/>
</dbReference>
<dbReference type="Pfam" id="PF14563">
    <property type="entry name" value="DUF4444"/>
    <property type="match status" value="1"/>
</dbReference>
<dbReference type="Proteomes" id="UP000503336">
    <property type="component" value="Chromosome"/>
</dbReference>
<dbReference type="InterPro" id="IPR028044">
    <property type="entry name" value="DUF4444"/>
</dbReference>
<proteinExistence type="predicted"/>
<dbReference type="KEGG" id="hdh:G5B40_09180"/>
<dbReference type="Pfam" id="PF16917">
    <property type="entry name" value="BPL_LplA_LipB_2"/>
    <property type="match status" value="1"/>
</dbReference>
<dbReference type="AlphaFoldDB" id="A0A7L5BW11"/>
<dbReference type="Gene3D" id="3.30.930.10">
    <property type="entry name" value="Bira Bifunctional Protein, Domain 2"/>
    <property type="match status" value="1"/>
</dbReference>
<organism evidence="3 4">
    <name type="scientific">Pikeienuella piscinae</name>
    <dbReference type="NCBI Taxonomy" id="2748098"/>
    <lineage>
        <taxon>Bacteria</taxon>
        <taxon>Pseudomonadati</taxon>
        <taxon>Pseudomonadota</taxon>
        <taxon>Alphaproteobacteria</taxon>
        <taxon>Rhodobacterales</taxon>
        <taxon>Paracoccaceae</taxon>
        <taxon>Pikeienuella</taxon>
    </lineage>
</organism>
<dbReference type="Gene3D" id="2.30.30.100">
    <property type="match status" value="1"/>
</dbReference>
<reference evidence="3 4" key="1">
    <citation type="submission" date="2020-02" db="EMBL/GenBank/DDBJ databases">
        <title>complete genome sequence of Rhodobacteraceae bacterium.</title>
        <authorList>
            <person name="Park J."/>
            <person name="Kim Y.-S."/>
            <person name="Kim K.-H."/>
        </authorList>
    </citation>
    <scope>NUCLEOTIDE SEQUENCE [LARGE SCALE GENOMIC DNA]</scope>
    <source>
        <strain evidence="3 4">RR4-56</strain>
    </source>
</reference>
<dbReference type="RefSeq" id="WP_165097768.1">
    <property type="nucleotide sequence ID" value="NZ_CP049056.1"/>
</dbReference>
<feature type="domain" description="BPL/LPL catalytic" evidence="2">
    <location>
        <begin position="6"/>
        <end position="183"/>
    </location>
</feature>
<feature type="domain" description="DUF4444" evidence="1">
    <location>
        <begin position="202"/>
        <end position="234"/>
    </location>
</feature>
<protein>
    <submittedName>
        <fullName evidence="3">DUF4444 domain-containing protein</fullName>
    </submittedName>
</protein>
<evidence type="ECO:0000313" key="3">
    <source>
        <dbReference type="EMBL" id="QIE55611.1"/>
    </source>
</evidence>
<evidence type="ECO:0000259" key="1">
    <source>
        <dbReference type="Pfam" id="PF14563"/>
    </source>
</evidence>
<name>A0A7L5BW11_9RHOB</name>